<proteinExistence type="predicted"/>
<dbReference type="EMBL" id="WUAV01000006">
    <property type="protein sequence ID" value="KAF1747447.1"/>
    <property type="molecule type" value="Genomic_DNA"/>
</dbReference>
<dbReference type="CTD" id="78777728"/>
<gene>
    <name evidence="2" type="ORF">GCK72_023909</name>
</gene>
<dbReference type="GeneID" id="78777728"/>
<organism evidence="2 3">
    <name type="scientific">Caenorhabditis remanei</name>
    <name type="common">Caenorhabditis vulgaris</name>
    <dbReference type="NCBI Taxonomy" id="31234"/>
    <lineage>
        <taxon>Eukaryota</taxon>
        <taxon>Metazoa</taxon>
        <taxon>Ecdysozoa</taxon>
        <taxon>Nematoda</taxon>
        <taxon>Chromadorea</taxon>
        <taxon>Rhabditida</taxon>
        <taxon>Rhabditina</taxon>
        <taxon>Rhabditomorpha</taxon>
        <taxon>Rhabditoidea</taxon>
        <taxon>Rhabditidae</taxon>
        <taxon>Peloderinae</taxon>
        <taxon>Caenorhabditis</taxon>
    </lineage>
</organism>
<dbReference type="RefSeq" id="XP_053579184.1">
    <property type="nucleotide sequence ID" value="XM_053735618.1"/>
</dbReference>
<reference evidence="2 3" key="1">
    <citation type="submission" date="2019-12" db="EMBL/GenBank/DDBJ databases">
        <title>Chromosome-level assembly of the Caenorhabditis remanei genome.</title>
        <authorList>
            <person name="Teterina A.A."/>
            <person name="Willis J.H."/>
            <person name="Phillips P.C."/>
        </authorList>
    </citation>
    <scope>NUCLEOTIDE SEQUENCE [LARGE SCALE GENOMIC DNA]</scope>
    <source>
        <strain evidence="2 3">PX506</strain>
        <tissue evidence="2">Whole organism</tissue>
    </source>
</reference>
<dbReference type="Proteomes" id="UP000483820">
    <property type="component" value="Chromosome X"/>
</dbReference>
<protein>
    <submittedName>
        <fullName evidence="2">Uncharacterized protein</fullName>
    </submittedName>
</protein>
<evidence type="ECO:0000313" key="3">
    <source>
        <dbReference type="Proteomes" id="UP000483820"/>
    </source>
</evidence>
<dbReference type="KEGG" id="crq:GCK72_023909"/>
<comment type="caution">
    <text evidence="2">The sequence shown here is derived from an EMBL/GenBank/DDBJ whole genome shotgun (WGS) entry which is preliminary data.</text>
</comment>
<feature type="region of interest" description="Disordered" evidence="1">
    <location>
        <begin position="105"/>
        <end position="135"/>
    </location>
</feature>
<dbReference type="AlphaFoldDB" id="A0A6A5FY37"/>
<name>A0A6A5FY37_CAERE</name>
<evidence type="ECO:0000313" key="2">
    <source>
        <dbReference type="EMBL" id="KAF1747447.1"/>
    </source>
</evidence>
<evidence type="ECO:0000256" key="1">
    <source>
        <dbReference type="SAM" id="MobiDB-lite"/>
    </source>
</evidence>
<accession>A0A6A5FY37</accession>
<sequence>MVVLVFEQFADRLFLGAIDKSCAIRSLDSAVGTLKIVQHRALRFAHSRQQTLLVFYNKLISNNGNRAGISSMSSSSSSDSSSSSSESLSSESFSLLFSPSIVGSSGMISPSASNCSSTSPNALRWKKPTGDPGVV</sequence>
<feature type="compositionally biased region" description="Low complexity" evidence="1">
    <location>
        <begin position="109"/>
        <end position="122"/>
    </location>
</feature>